<evidence type="ECO:0000259" key="2">
    <source>
        <dbReference type="Pfam" id="PF10263"/>
    </source>
</evidence>
<dbReference type="GO" id="GO:0006950">
    <property type="term" value="P:response to stress"/>
    <property type="evidence" value="ECO:0007669"/>
    <property type="project" value="UniProtKB-ARBA"/>
</dbReference>
<evidence type="ECO:0000313" key="3">
    <source>
        <dbReference type="EMBL" id="KAL1518774.1"/>
    </source>
</evidence>
<gene>
    <name evidence="3" type="ORF">AB1Y20_003058</name>
</gene>
<accession>A0AB34JAD7</accession>
<dbReference type="Pfam" id="PF10263">
    <property type="entry name" value="SprT-like"/>
    <property type="match status" value="1"/>
</dbReference>
<dbReference type="InterPro" id="IPR006640">
    <property type="entry name" value="SprT-like_domain"/>
</dbReference>
<dbReference type="EMBL" id="JBGBPQ010000010">
    <property type="protein sequence ID" value="KAL1518774.1"/>
    <property type="molecule type" value="Genomic_DNA"/>
</dbReference>
<reference evidence="3 4" key="1">
    <citation type="journal article" date="2024" name="Science">
        <title>Giant polyketide synthase enzymes in the biosynthesis of giant marine polyether toxins.</title>
        <authorList>
            <person name="Fallon T.R."/>
            <person name="Shende V.V."/>
            <person name="Wierzbicki I.H."/>
            <person name="Pendleton A.L."/>
            <person name="Watervoot N.F."/>
            <person name="Auber R.P."/>
            <person name="Gonzalez D.J."/>
            <person name="Wisecaver J.H."/>
            <person name="Moore B.S."/>
        </authorList>
    </citation>
    <scope>NUCLEOTIDE SEQUENCE [LARGE SCALE GENOMIC DNA]</scope>
    <source>
        <strain evidence="3 4">12B1</strain>
    </source>
</reference>
<organism evidence="3 4">
    <name type="scientific">Prymnesium parvum</name>
    <name type="common">Toxic golden alga</name>
    <dbReference type="NCBI Taxonomy" id="97485"/>
    <lineage>
        <taxon>Eukaryota</taxon>
        <taxon>Haptista</taxon>
        <taxon>Haptophyta</taxon>
        <taxon>Prymnesiophyceae</taxon>
        <taxon>Prymnesiales</taxon>
        <taxon>Prymnesiaceae</taxon>
        <taxon>Prymnesium</taxon>
    </lineage>
</organism>
<feature type="compositionally biased region" description="Polar residues" evidence="1">
    <location>
        <begin position="26"/>
        <end position="35"/>
    </location>
</feature>
<evidence type="ECO:0000256" key="1">
    <source>
        <dbReference type="SAM" id="MobiDB-lite"/>
    </source>
</evidence>
<feature type="domain" description="SprT-like" evidence="2">
    <location>
        <begin position="62"/>
        <end position="146"/>
    </location>
</feature>
<keyword evidence="4" id="KW-1185">Reference proteome</keyword>
<sequence>MARRVSRPLPAGDSSEEETPAEGKRSSPQPTRTGNASAAEILRLANAVLADVASRFPQYAPPLRRVSIEASAAMSSSGAKTVFDARVGGRPPRARAIRLSLPLFARRENLRSLADVMLHEIAHVIAGRAAAHGAAWRDVCVKIGGSAAVGHRLSCGGGGEGGSAGRAIVKARPARPRVRREAAGASLDWKRASESLISQIIRF</sequence>
<comment type="caution">
    <text evidence="3">The sequence shown here is derived from an EMBL/GenBank/DDBJ whole genome shotgun (WGS) entry which is preliminary data.</text>
</comment>
<proteinExistence type="predicted"/>
<feature type="region of interest" description="Disordered" evidence="1">
    <location>
        <begin position="1"/>
        <end position="35"/>
    </location>
</feature>
<evidence type="ECO:0000313" key="4">
    <source>
        <dbReference type="Proteomes" id="UP001515480"/>
    </source>
</evidence>
<dbReference type="AlphaFoldDB" id="A0AB34JAD7"/>
<dbReference type="Proteomes" id="UP001515480">
    <property type="component" value="Unassembled WGS sequence"/>
</dbReference>
<name>A0AB34JAD7_PRYPA</name>
<protein>
    <recommendedName>
        <fullName evidence="2">SprT-like domain-containing protein</fullName>
    </recommendedName>
</protein>